<feature type="compositionally biased region" description="Low complexity" evidence="2">
    <location>
        <begin position="798"/>
        <end position="807"/>
    </location>
</feature>
<dbReference type="AlphaFoldDB" id="A0A090D1I7"/>
<keyword evidence="4" id="KW-1185">Reference proteome</keyword>
<dbReference type="SUPFAM" id="SSF53474">
    <property type="entry name" value="alpha/beta-Hydrolases"/>
    <property type="match status" value="1"/>
</dbReference>
<dbReference type="RefSeq" id="WP_041018820.1">
    <property type="nucleotide sequence ID" value="NZ_CCEJ010000018.1"/>
</dbReference>
<feature type="region of interest" description="Disordered" evidence="2">
    <location>
        <begin position="788"/>
        <end position="829"/>
    </location>
</feature>
<comment type="caution">
    <text evidence="3">The sequence shown here is derived from an EMBL/GenBank/DDBJ whole genome shotgun (WGS) entry which is preliminary data.</text>
</comment>
<evidence type="ECO:0000256" key="2">
    <source>
        <dbReference type="SAM" id="MobiDB-lite"/>
    </source>
</evidence>
<sequence length="829" mass="95413">MQVQPLGKGEPLTNNHKIEVHKEIAESAEEKAVGEAVIKPFEELAETKFYDFTGDKWTSFFRKIARFLDFTKFLGGSLNSNVIIRGSLKEWDPQRLEKRHNLLNKFGAEHLQFTSKTHEKVDAHYLDASKFLHRLEEMGGKRKVLKFDIPEDSSFYKAKRVNVLVEGELSITMHEIDKDKVDLDDKKTLKAAEGTFLRFSKKIVKDETTGKYYALDLTSYNRLLKTTYRNSEGASDNDSAIIFRDFEIDGEGKWEDNFLNFKQEIPAIEFKRDDFEKHKDIELERYLYQTGWDFVFLGDTYYLTRRNDCPQAEMFFLQNRVKDPEMTLQIADAKPLETTRKTIILTQNQTDIYEQHINEILTYALEGINVLVYNNPGKGLSTGLADNTNLNASIEAAYLYLHDIKKIKDKDIIAKGQCFGAAPTGWLGRQHPKINIIMDQNLANFHEKVMEEIKLRSNEAAIMSKKRKELEILKPKVLEIKALEDEIKQIIGIESEKISNLRKEKKDLDQKRMDLVQNLGKETEASGQLMELINQKDDEIDAIKEKINIIDDKIQTIKAKVKEIVELEVRIQDLRALANSTEELKASIEELKAKREELTDLEEDLLPPGIPQREDRITQIQKLTAKILEIARRRDPAFDETYKGFAEKVTEVEEFKYKYLEAWAPYIIKLNYIVEGLVRALFSGYNTAEDIRANQGNKLIHINVAGFGGPGDELVLPHHPEMMIESAPVTRSPKVVKLSMNPGGKHVTDWWLSWESREAVMDFFKKTKSLANLTERASEFGEELKAIPMQLGPPPRPARQAPATQQEPKARPLYDPLDPMRLDPFDPFI</sequence>
<dbReference type="InterPro" id="IPR029058">
    <property type="entry name" value="AB_hydrolase_fold"/>
</dbReference>
<organism evidence="3 4">
    <name type="scientific">Candidatus Criblamydia sequanensis CRIB-18</name>
    <dbReference type="NCBI Taxonomy" id="1437425"/>
    <lineage>
        <taxon>Bacteria</taxon>
        <taxon>Pseudomonadati</taxon>
        <taxon>Chlamydiota</taxon>
        <taxon>Chlamydiia</taxon>
        <taxon>Parachlamydiales</taxon>
        <taxon>Candidatus Criblamydiaceae</taxon>
        <taxon>Candidatus Criblamydia</taxon>
    </lineage>
</organism>
<dbReference type="PANTHER" id="PTHR12277:SF81">
    <property type="entry name" value="PROTEIN ABHD13"/>
    <property type="match status" value="1"/>
</dbReference>
<dbReference type="PANTHER" id="PTHR12277">
    <property type="entry name" value="ALPHA/BETA HYDROLASE DOMAIN-CONTAINING PROTEIN"/>
    <property type="match status" value="1"/>
</dbReference>
<dbReference type="Proteomes" id="UP000031552">
    <property type="component" value="Unassembled WGS sequence"/>
</dbReference>
<dbReference type="OrthoDB" id="9777090at2"/>
<evidence type="ECO:0000313" key="4">
    <source>
        <dbReference type="Proteomes" id="UP000031552"/>
    </source>
</evidence>
<protein>
    <submittedName>
        <fullName evidence="3">Uncharacterized protein</fullName>
    </submittedName>
</protein>
<reference evidence="3" key="2">
    <citation type="submission" date="2014-09" db="EMBL/GenBank/DDBJ databases">
        <title>Criblamydia sequanensis harbors a mega-plasmid encoding arsenite resistance.</title>
        <authorList>
            <person name="Bertelli C."/>
            <person name="Goesmann A."/>
            <person name="Greub G."/>
        </authorList>
    </citation>
    <scope>NUCLEOTIDE SEQUENCE [LARGE SCALE GENOMIC DNA]</scope>
    <source>
        <strain evidence="3">CRIB-18</strain>
    </source>
</reference>
<reference evidence="3" key="1">
    <citation type="submission" date="2013-12" db="EMBL/GenBank/DDBJ databases">
        <authorList>
            <person name="Linke B."/>
        </authorList>
    </citation>
    <scope>NUCLEOTIDE SEQUENCE [LARGE SCALE GENOMIC DNA]</scope>
    <source>
        <strain evidence="3">CRIB-18</strain>
    </source>
</reference>
<keyword evidence="1" id="KW-0175">Coiled coil</keyword>
<name>A0A090D1I7_9BACT</name>
<dbReference type="EMBL" id="CCEJ010000018">
    <property type="protein sequence ID" value="CDR35262.1"/>
    <property type="molecule type" value="Genomic_DNA"/>
</dbReference>
<proteinExistence type="predicted"/>
<feature type="coiled-coil region" evidence="1">
    <location>
        <begin position="491"/>
        <end position="604"/>
    </location>
</feature>
<evidence type="ECO:0000256" key="1">
    <source>
        <dbReference type="SAM" id="Coils"/>
    </source>
</evidence>
<feature type="compositionally biased region" description="Basic and acidic residues" evidence="2">
    <location>
        <begin position="808"/>
        <end position="829"/>
    </location>
</feature>
<gene>
    <name evidence="3" type="ORF">CSEC_2460</name>
</gene>
<accession>A0A090D1I7</accession>
<evidence type="ECO:0000313" key="3">
    <source>
        <dbReference type="EMBL" id="CDR35262.1"/>
    </source>
</evidence>
<dbReference type="eggNOG" id="COG1073">
    <property type="taxonomic scope" value="Bacteria"/>
</dbReference>